<reference evidence="2" key="1">
    <citation type="submission" date="2015-02" db="EMBL/GenBank/DDBJ databases">
        <authorList>
            <person name="Chooi Y.-H."/>
        </authorList>
    </citation>
    <scope>NUCLEOTIDE SEQUENCE [LARGE SCALE GENOMIC DNA]</scope>
    <source>
        <strain evidence="2">LAMA 915</strain>
    </source>
</reference>
<proteinExistence type="predicted"/>
<dbReference type="EMBL" id="JYNE01000009">
    <property type="protein sequence ID" value="KNH03448.1"/>
    <property type="molecule type" value="Genomic_DNA"/>
</dbReference>
<dbReference type="PATRIC" id="fig|1306953.7.peg.1828"/>
<evidence type="ECO:0000256" key="1">
    <source>
        <dbReference type="SAM" id="MobiDB-lite"/>
    </source>
</evidence>
<organism evidence="2 3">
    <name type="scientific">Qipengyuania citrea LAMA 915</name>
    <dbReference type="NCBI Taxonomy" id="1306953"/>
    <lineage>
        <taxon>Bacteria</taxon>
        <taxon>Pseudomonadati</taxon>
        <taxon>Pseudomonadota</taxon>
        <taxon>Alphaproteobacteria</taxon>
        <taxon>Sphingomonadales</taxon>
        <taxon>Erythrobacteraceae</taxon>
        <taxon>Qipengyuania</taxon>
    </lineage>
</organism>
<protein>
    <submittedName>
        <fullName evidence="2">Phirv2 prophage protein</fullName>
    </submittedName>
</protein>
<evidence type="ECO:0000313" key="2">
    <source>
        <dbReference type="EMBL" id="KNH03448.1"/>
    </source>
</evidence>
<name>A0A0L1KHJ7_9SPHN</name>
<feature type="region of interest" description="Disordered" evidence="1">
    <location>
        <begin position="122"/>
        <end position="147"/>
    </location>
</feature>
<comment type="caution">
    <text evidence="2">The sequence shown here is derived from an EMBL/GenBank/DDBJ whole genome shotgun (WGS) entry which is preliminary data.</text>
</comment>
<dbReference type="AlphaFoldDB" id="A0A0L1KHJ7"/>
<sequence>MRAVGNGRREHGCLAGARPRCLATGRGDKAEDRRREPDPPFRTFRCIRAQVLVPYAQHGARWICPTRACHTSSSRIEGGPRLSALVGPRDRRGFDVISDEPCNSGDDRELVGRSRLPKPRVAIDSDPVRPAKQMAVEDTGDRPSDGCSRLETRLWRTPKAVECVRNWGLTTATMRRFHLGLKEPYLSRQTGEVTDQALSFPIIGSQGWIPNRYAYLNLEGLTSNPAHPVGWGPGRPLTAFSRRPFRSASLVLVDSMVDLWLMAQALDTPGETLVVASRSHPQDLPVEWLSDGFWGTWSRVTLLVRSASDEERIARLVSARSRAPVHVISVDTDARDCLMLDRLDGVGMRALVDAAPVWEPTVHGGASEEVAPVADSPLVLEGAYHRGRMYHPVKMESATIGPDGTQERSYVVRVLRSDGQLLEASALPCPPGTPPERRVVALSDGTRIVELPRPSSFQSWSHGSLSAFMDDRAEGRAPAHRPLAGILRDLEAYLRASVWLPDPDAYAVLSLFVVAGFVHRVFEAMPILLLNGPSGSGKSELGTALASVGINAMVVGQVSGAGLIRLIDETRGLLVIDDLEAISGGTTAKAAEIGQVLKCSYKQATARKAIPGRGGRVRIHDFYGPKVVSNIGGAEAVLGTRMISIRTAPGEPVEAELSAPAVAPDALRDEMHVWAMCSAIDVERAYRPHSRSARSRADELAACLRAIAALSGELEISERLARFLNRPNTVEEDGARKAEPADLVADAVRSIIARGSGPSVSLVQIQLELALPILGTHGAQEVTPESIGRWLLALGLRDQAVPVERRRLYGVATRIYALTAAPTSVGDQGDAFSFCTETDCDRCPYSQVCEGTVEGLRTAKSARLQSL</sequence>
<evidence type="ECO:0000313" key="3">
    <source>
        <dbReference type="Proteomes" id="UP000037446"/>
    </source>
</evidence>
<dbReference type="Proteomes" id="UP000037446">
    <property type="component" value="Unassembled WGS sequence"/>
</dbReference>
<gene>
    <name evidence="2" type="ORF">J121_1777</name>
</gene>
<accession>A0A0L1KHJ7</accession>